<dbReference type="EMBL" id="CAJJDN010000007">
    <property type="protein sequence ID" value="CAD8053218.1"/>
    <property type="molecule type" value="Genomic_DNA"/>
</dbReference>
<evidence type="ECO:0000256" key="1">
    <source>
        <dbReference type="ARBA" id="ARBA00022448"/>
    </source>
</evidence>
<dbReference type="InterPro" id="IPR008152">
    <property type="entry name" value="Clathrin_a/b/g-adaptin_app_Ig"/>
</dbReference>
<dbReference type="GO" id="GO:0006886">
    <property type="term" value="P:intracellular protein transport"/>
    <property type="evidence" value="ECO:0007669"/>
    <property type="project" value="InterPro"/>
</dbReference>
<sequence length="807" mass="95132">MALKLNKELVETFNCNYIYLLQKTLLPILEDIAKYKYTSDNPDRGCTYFLNGENPNQDNKDLQITGEQFVRVVLECIRVWSRWFPLDYQSYFLSSFKITYEKLVKLGIKFPKIIYFDNVQQYIPNQLIPLSMIIQLRELLKNQTNLSIKQIRNYLAMNPAHFFYQHKYNTYGDFFHQIKNKNPIQKKKVLRKATFLLEREFENLETKKKDPSQNPISSETLQIENLCLQNLYNALSIKVPDLQSQIITLQNKVSSLEKQLLDKEEKINELQNELKQLYQQFSINIKQFLTSNDLSNSELFQTDVTKLKLYYGIYDQTYEIDKLKQHIYKSDIKIEELSDKLDESIKKKNQLFEENKTLNQTILVLERRLIQNSIQPIKNVSTQQCLSECPMNTMTNINQTGNIVQKKEKITGFQNSLLLSLKQQILGYQFNIKTLQIELSKYDKLLQHSGHAHSNSIFSYHTASTQQKIPMYSPQSICQPKSRGSKQITSPFVDYDGKIFAIIPEAFTVKFRQSCLLKKSILYSDDNLQIGVQSNLQQNQQLLINLVLHNRTQELLSNLNIQYQKSQNLQFQVYPNNIQQSIKGNEQVSQKIFISYEQIPYQLLEFQISYYISKQEFSFKVCLPCTINKFFTFLEIPQQTPKTYFYNSKIFQTSFQNQIKQLLPEFQINQINDQFVEALARIQIEKSVFIIQIQSHNHQMQIKLNGTYQDSLVECIVSTYQGLKQLQMQQLQIGLVLLISCLAFFLLGYQWAFSNNQSYDRLRSDDDEQKLEQQLYEQQLKEEKYKQQIEDLKKQLGMITNKKNTKI</sequence>
<feature type="transmembrane region" description="Helical" evidence="4">
    <location>
        <begin position="733"/>
        <end position="753"/>
    </location>
</feature>
<evidence type="ECO:0000256" key="3">
    <source>
        <dbReference type="SAM" id="Coils"/>
    </source>
</evidence>
<keyword evidence="2" id="KW-0653">Protein transport</keyword>
<proteinExistence type="predicted"/>
<reference evidence="6" key="1">
    <citation type="submission" date="2021-01" db="EMBL/GenBank/DDBJ databases">
        <authorList>
            <consortium name="Genoscope - CEA"/>
            <person name="William W."/>
        </authorList>
    </citation>
    <scope>NUCLEOTIDE SEQUENCE</scope>
</reference>
<accession>A0A8S1KDN4</accession>
<evidence type="ECO:0000256" key="4">
    <source>
        <dbReference type="SAM" id="Phobius"/>
    </source>
</evidence>
<dbReference type="GO" id="GO:0016192">
    <property type="term" value="P:vesicle-mediated transport"/>
    <property type="evidence" value="ECO:0007669"/>
    <property type="project" value="InterPro"/>
</dbReference>
<dbReference type="OrthoDB" id="293517at2759"/>
<feature type="coiled-coil region" evidence="3">
    <location>
        <begin position="239"/>
        <end position="287"/>
    </location>
</feature>
<feature type="domain" description="Clathrin adaptor alpha/beta/gamma-adaptin appendage Ig-like subdomain" evidence="5">
    <location>
        <begin position="520"/>
        <end position="613"/>
    </location>
</feature>
<dbReference type="AlphaFoldDB" id="A0A8S1KDN4"/>
<keyword evidence="1" id="KW-0813">Transport</keyword>
<name>A0A8S1KDN4_9CILI</name>
<evidence type="ECO:0000256" key="2">
    <source>
        <dbReference type="ARBA" id="ARBA00022927"/>
    </source>
</evidence>
<feature type="coiled-coil region" evidence="3">
    <location>
        <begin position="768"/>
        <end position="802"/>
    </location>
</feature>
<keyword evidence="3" id="KW-0175">Coiled coil</keyword>
<keyword evidence="4" id="KW-0812">Transmembrane</keyword>
<keyword evidence="4" id="KW-1133">Transmembrane helix</keyword>
<evidence type="ECO:0000313" key="7">
    <source>
        <dbReference type="Proteomes" id="UP000692954"/>
    </source>
</evidence>
<keyword evidence="4" id="KW-0472">Membrane</keyword>
<dbReference type="Proteomes" id="UP000692954">
    <property type="component" value="Unassembled WGS sequence"/>
</dbReference>
<organism evidence="6 7">
    <name type="scientific">Paramecium sonneborni</name>
    <dbReference type="NCBI Taxonomy" id="65129"/>
    <lineage>
        <taxon>Eukaryota</taxon>
        <taxon>Sar</taxon>
        <taxon>Alveolata</taxon>
        <taxon>Ciliophora</taxon>
        <taxon>Intramacronucleata</taxon>
        <taxon>Oligohymenophorea</taxon>
        <taxon>Peniculida</taxon>
        <taxon>Parameciidae</taxon>
        <taxon>Paramecium</taxon>
    </lineage>
</organism>
<evidence type="ECO:0000259" key="5">
    <source>
        <dbReference type="Pfam" id="PF02883"/>
    </source>
</evidence>
<dbReference type="Pfam" id="PF02883">
    <property type="entry name" value="Alpha_adaptinC2"/>
    <property type="match status" value="1"/>
</dbReference>
<comment type="caution">
    <text evidence="6">The sequence shown here is derived from an EMBL/GenBank/DDBJ whole genome shotgun (WGS) entry which is preliminary data.</text>
</comment>
<evidence type="ECO:0000313" key="6">
    <source>
        <dbReference type="EMBL" id="CAD8053218.1"/>
    </source>
</evidence>
<protein>
    <recommendedName>
        <fullName evidence="5">Clathrin adaptor alpha/beta/gamma-adaptin appendage Ig-like subdomain domain-containing protein</fullName>
    </recommendedName>
</protein>
<gene>
    <name evidence="6" type="ORF">PSON_ATCC_30995.1.T0070229</name>
</gene>
<keyword evidence="7" id="KW-1185">Reference proteome</keyword>
<feature type="coiled-coil region" evidence="3">
    <location>
        <begin position="334"/>
        <end position="368"/>
    </location>
</feature>